<evidence type="ECO:0000256" key="1">
    <source>
        <dbReference type="SAM" id="Phobius"/>
    </source>
</evidence>
<feature type="transmembrane region" description="Helical" evidence="1">
    <location>
        <begin position="80"/>
        <end position="98"/>
    </location>
</feature>
<feature type="transmembrane region" description="Helical" evidence="1">
    <location>
        <begin position="20"/>
        <end position="38"/>
    </location>
</feature>
<keyword evidence="1" id="KW-0472">Membrane</keyword>
<dbReference type="AlphaFoldDB" id="A0A327NS57"/>
<accession>A0A327NS57</accession>
<dbReference type="EMBL" id="QLII01000001">
    <property type="protein sequence ID" value="RAI77565.1"/>
    <property type="molecule type" value="Genomic_DNA"/>
</dbReference>
<comment type="caution">
    <text evidence="2">The sequence shown here is derived from an EMBL/GenBank/DDBJ whole genome shotgun (WGS) entry which is preliminary data.</text>
</comment>
<keyword evidence="3" id="KW-1185">Reference proteome</keyword>
<gene>
    <name evidence="2" type="ORF">HMF3257_31575</name>
</gene>
<keyword evidence="1" id="KW-0812">Transmembrane</keyword>
<organism evidence="2 3">
    <name type="scientific">Spirosoma telluris</name>
    <dbReference type="NCBI Taxonomy" id="2183553"/>
    <lineage>
        <taxon>Bacteria</taxon>
        <taxon>Pseudomonadati</taxon>
        <taxon>Bacteroidota</taxon>
        <taxon>Cytophagia</taxon>
        <taxon>Cytophagales</taxon>
        <taxon>Cytophagaceae</taxon>
        <taxon>Spirosoma</taxon>
    </lineage>
</organism>
<sequence length="148" mass="17460">MLYGQFFSKLFDRFFIKRMIWLSTGLGVCITLLLVSTIKSWNQFNSYGSILFDMLISFWSGYYLWRIFIDAKVVALEREALFWVSTGLFFTCLGNFFVQGFMDYLLTNSAPYALTVYWIQELMGFVLFGTFLLALYVYLRYSPISSRR</sequence>
<protein>
    <submittedName>
        <fullName evidence="2">Uncharacterized protein</fullName>
    </submittedName>
</protein>
<feature type="transmembrane region" description="Helical" evidence="1">
    <location>
        <begin position="50"/>
        <end position="68"/>
    </location>
</feature>
<reference evidence="2 3" key="1">
    <citation type="submission" date="2018-06" db="EMBL/GenBank/DDBJ databases">
        <title>Spirosoma sp. HMF3257 Genome sequencing and assembly.</title>
        <authorList>
            <person name="Kang H."/>
            <person name="Cha I."/>
            <person name="Kim H."/>
            <person name="Kang J."/>
            <person name="Joh K."/>
        </authorList>
    </citation>
    <scope>NUCLEOTIDE SEQUENCE [LARGE SCALE GENOMIC DNA]</scope>
    <source>
        <strain evidence="2 3">HMF3257</strain>
    </source>
</reference>
<name>A0A327NS57_9BACT</name>
<keyword evidence="1" id="KW-1133">Transmembrane helix</keyword>
<dbReference type="Proteomes" id="UP000249016">
    <property type="component" value="Unassembled WGS sequence"/>
</dbReference>
<evidence type="ECO:0000313" key="3">
    <source>
        <dbReference type="Proteomes" id="UP000249016"/>
    </source>
</evidence>
<feature type="transmembrane region" description="Helical" evidence="1">
    <location>
        <begin position="118"/>
        <end position="139"/>
    </location>
</feature>
<proteinExistence type="predicted"/>
<evidence type="ECO:0000313" key="2">
    <source>
        <dbReference type="EMBL" id="RAI77565.1"/>
    </source>
</evidence>